<evidence type="ECO:0000256" key="1">
    <source>
        <dbReference type="ARBA" id="ARBA00004167"/>
    </source>
</evidence>
<evidence type="ECO:0000256" key="6">
    <source>
        <dbReference type="ARBA" id="ARBA00023136"/>
    </source>
</evidence>
<feature type="region of interest" description="Disordered" evidence="7">
    <location>
        <begin position="62"/>
        <end position="86"/>
    </location>
</feature>
<dbReference type="EMBL" id="OA886685">
    <property type="protein sequence ID" value="CAD7282992.1"/>
    <property type="molecule type" value="Genomic_DNA"/>
</dbReference>
<accession>A0A7R9BWR7</accession>
<dbReference type="GO" id="GO:0051400">
    <property type="term" value="F:BH domain binding"/>
    <property type="evidence" value="ECO:0007669"/>
    <property type="project" value="TreeGrafter"/>
</dbReference>
<proteinExistence type="inferred from homology"/>
<dbReference type="InterPro" id="IPR020726">
    <property type="entry name" value="Bcl2_BH2_motif_CS"/>
</dbReference>
<dbReference type="SMART" id="SM00337">
    <property type="entry name" value="BCL"/>
    <property type="match status" value="1"/>
</dbReference>
<dbReference type="PANTHER" id="PTHR11256">
    <property type="entry name" value="BCL-2 RELATED"/>
    <property type="match status" value="1"/>
</dbReference>
<feature type="compositionally biased region" description="Low complexity" evidence="7">
    <location>
        <begin position="143"/>
        <end position="155"/>
    </location>
</feature>
<dbReference type="Pfam" id="PF00452">
    <property type="entry name" value="Bcl-2"/>
    <property type="match status" value="1"/>
</dbReference>
<dbReference type="InterPro" id="IPR026298">
    <property type="entry name" value="Bcl-2_fam"/>
</dbReference>
<feature type="domain" description="Bcl-2 Bcl-2 homology region 1-3" evidence="9">
    <location>
        <begin position="332"/>
        <end position="433"/>
    </location>
</feature>
<reference evidence="10" key="1">
    <citation type="submission" date="2020-11" db="EMBL/GenBank/DDBJ databases">
        <authorList>
            <person name="Tran Van P."/>
        </authorList>
    </citation>
    <scope>NUCLEOTIDE SEQUENCE</scope>
</reference>
<dbReference type="GO" id="GO:0008630">
    <property type="term" value="P:intrinsic apoptotic signaling pathway in response to DNA damage"/>
    <property type="evidence" value="ECO:0007669"/>
    <property type="project" value="TreeGrafter"/>
</dbReference>
<evidence type="ECO:0000256" key="2">
    <source>
        <dbReference type="ARBA" id="ARBA00009458"/>
    </source>
</evidence>
<evidence type="ECO:0000313" key="11">
    <source>
        <dbReference type="Proteomes" id="UP000678499"/>
    </source>
</evidence>
<dbReference type="EMBL" id="CAJPEX010004648">
    <property type="protein sequence ID" value="CAG0923144.1"/>
    <property type="molecule type" value="Genomic_DNA"/>
</dbReference>
<evidence type="ECO:0000256" key="8">
    <source>
        <dbReference type="SAM" id="Phobius"/>
    </source>
</evidence>
<keyword evidence="5 8" id="KW-1133">Transmembrane helix</keyword>
<dbReference type="GO" id="GO:0005741">
    <property type="term" value="C:mitochondrial outer membrane"/>
    <property type="evidence" value="ECO:0007669"/>
    <property type="project" value="TreeGrafter"/>
</dbReference>
<comment type="subcellular location">
    <subcellularLocation>
        <location evidence="1">Membrane</location>
        <topology evidence="1">Single-pass membrane protein</topology>
    </subcellularLocation>
</comment>
<dbReference type="InterPro" id="IPR036834">
    <property type="entry name" value="Bcl-2-like_sf"/>
</dbReference>
<feature type="region of interest" description="Disordered" evidence="7">
    <location>
        <begin position="1"/>
        <end position="37"/>
    </location>
</feature>
<dbReference type="OrthoDB" id="6021377at2759"/>
<feature type="region of interest" description="Disordered" evidence="7">
    <location>
        <begin position="131"/>
        <end position="158"/>
    </location>
</feature>
<dbReference type="Gene3D" id="3.40.50.1820">
    <property type="entry name" value="alpha/beta hydrolase"/>
    <property type="match status" value="1"/>
</dbReference>
<evidence type="ECO:0000256" key="5">
    <source>
        <dbReference type="ARBA" id="ARBA00022989"/>
    </source>
</evidence>
<protein>
    <recommendedName>
        <fullName evidence="9">Bcl-2 Bcl-2 homology region 1-3 domain-containing protein</fullName>
    </recommendedName>
</protein>
<evidence type="ECO:0000256" key="3">
    <source>
        <dbReference type="ARBA" id="ARBA00022692"/>
    </source>
</evidence>
<evidence type="ECO:0000313" key="10">
    <source>
        <dbReference type="EMBL" id="CAD7282992.1"/>
    </source>
</evidence>
<feature type="transmembrane region" description="Helical" evidence="8">
    <location>
        <begin position="578"/>
        <end position="601"/>
    </location>
</feature>
<comment type="similarity">
    <text evidence="2">Belongs to the Bcl-2 family.</text>
</comment>
<sequence length="768" mass="83788">MPGRREPPLWDTQHLFDRGGGGGGGNNNNNNNNNAAAGPKVPALLGKYRRVSVPALMVGANGPEHHHRNHNHHLSSSGQQQQQQQHVLGNTVASISESRAFPTGMLSHAWQRPLPPLSPIAAGLASSSSSAVGAAGCGGDPGSSATNKSSTASSALRKISATTQRKFSTVTDAVSRKVSTTIWGLAGGSGIVGTGYYGGGTPNLKHMEIASQSKTLASQYIRARLKRSGFFHLRKLVGLQRLRSLANIPGGIVSTTIWGLAGGSGIVGTGYYGGGTPNLKHMEIASQSKTLASQYIRARLKRSGFFHLRKLVGLQRLRSLANIPGGIVFHELLALGQELERMHPKLYSSVCRQLSITVTSDKVLRSVLIAIAAELFKADITWSRIVSLYAVTGGLAVDCVKQGHPEFLPALVEAVGDIMEQDLAAWIVSQGGWAGLLILYKDPENEPSMVHSLVVLIMIISREHAYMPSHWASSDLDPNEVITRHINHAVKYSEEARKSVPCRLDLSYGSEPRQKIDIYGEDGLASDAPVVLFIHGGYWQELNKELSAYFAKSFFEGGIITIVADYTLAPEGKFNFELLWPFFYFFSFIFFFFPADMDQIVGEMTKLEKFVDEWARKRESRSLTIVGHSAGAHLAAMMIANSEHLHSLGILKGAFLISGLFDLLPVLETSANEPLQMDKEKAKKNSPINRLDQLEKWTDIDFRIVLAERDPPAFSAEQSLPFHEGLRNLGLKADFQIIPETNHFTIVENLSSLDDVLTREIIAVAFGN</sequence>
<dbReference type="GO" id="GO:0042981">
    <property type="term" value="P:regulation of apoptotic process"/>
    <property type="evidence" value="ECO:0007669"/>
    <property type="project" value="InterPro"/>
</dbReference>
<keyword evidence="6 8" id="KW-0472">Membrane</keyword>
<keyword evidence="3 8" id="KW-0812">Transmembrane</keyword>
<gene>
    <name evidence="10" type="ORF">NMOB1V02_LOCUS10610</name>
</gene>
<dbReference type="InterPro" id="IPR002475">
    <property type="entry name" value="Bcl2-like"/>
</dbReference>
<feature type="compositionally biased region" description="Low complexity" evidence="7">
    <location>
        <begin position="27"/>
        <end position="37"/>
    </location>
</feature>
<dbReference type="GO" id="GO:0097192">
    <property type="term" value="P:extrinsic apoptotic signaling pathway in absence of ligand"/>
    <property type="evidence" value="ECO:0007669"/>
    <property type="project" value="TreeGrafter"/>
</dbReference>
<dbReference type="SUPFAM" id="SSF56854">
    <property type="entry name" value="Bcl-2 inhibitors of programmed cell death"/>
    <property type="match status" value="1"/>
</dbReference>
<evidence type="ECO:0000259" key="9">
    <source>
        <dbReference type="SMART" id="SM00337"/>
    </source>
</evidence>
<name>A0A7R9BWR7_9CRUS</name>
<evidence type="ECO:0000256" key="7">
    <source>
        <dbReference type="SAM" id="MobiDB-lite"/>
    </source>
</evidence>
<dbReference type="InterPro" id="IPR029058">
    <property type="entry name" value="AB_hydrolase_fold"/>
</dbReference>
<dbReference type="Gene3D" id="1.10.437.10">
    <property type="entry name" value="Blc2-like"/>
    <property type="match status" value="1"/>
</dbReference>
<dbReference type="SUPFAM" id="SSF53474">
    <property type="entry name" value="alpha/beta-Hydrolases"/>
    <property type="match status" value="1"/>
</dbReference>
<dbReference type="PRINTS" id="PR01862">
    <property type="entry name" value="BCL2FAMILY"/>
</dbReference>
<dbReference type="CDD" id="cd06845">
    <property type="entry name" value="Bcl-2_like"/>
    <property type="match status" value="1"/>
</dbReference>
<dbReference type="InterPro" id="IPR046371">
    <property type="entry name" value="Bcl-2_BH1-3"/>
</dbReference>
<dbReference type="Proteomes" id="UP000678499">
    <property type="component" value="Unassembled WGS sequence"/>
</dbReference>
<dbReference type="PROSITE" id="PS01258">
    <property type="entry name" value="BH2"/>
    <property type="match status" value="1"/>
</dbReference>
<organism evidence="10">
    <name type="scientific">Notodromas monacha</name>
    <dbReference type="NCBI Taxonomy" id="399045"/>
    <lineage>
        <taxon>Eukaryota</taxon>
        <taxon>Metazoa</taxon>
        <taxon>Ecdysozoa</taxon>
        <taxon>Arthropoda</taxon>
        <taxon>Crustacea</taxon>
        <taxon>Oligostraca</taxon>
        <taxon>Ostracoda</taxon>
        <taxon>Podocopa</taxon>
        <taxon>Podocopida</taxon>
        <taxon>Cypridocopina</taxon>
        <taxon>Cypridoidea</taxon>
        <taxon>Cyprididae</taxon>
        <taxon>Notodromas</taxon>
    </lineage>
</organism>
<dbReference type="AlphaFoldDB" id="A0A7R9BWR7"/>
<evidence type="ECO:0000256" key="4">
    <source>
        <dbReference type="ARBA" id="ARBA00022703"/>
    </source>
</evidence>
<dbReference type="PROSITE" id="PS50062">
    <property type="entry name" value="BCL2_FAMILY"/>
    <property type="match status" value="1"/>
</dbReference>
<dbReference type="PANTHER" id="PTHR11256:SF48">
    <property type="entry name" value="BCL-2-RELATED OVARIAN KILLER PROTEIN"/>
    <property type="match status" value="1"/>
</dbReference>
<dbReference type="GO" id="GO:0001836">
    <property type="term" value="P:release of cytochrome c from mitochondria"/>
    <property type="evidence" value="ECO:0007669"/>
    <property type="project" value="TreeGrafter"/>
</dbReference>
<keyword evidence="11" id="KW-1185">Reference proteome</keyword>
<keyword evidence="4" id="KW-0053">Apoptosis</keyword>